<feature type="DNA-binding region" description="H-T-H motif" evidence="5">
    <location>
        <begin position="19"/>
        <end position="38"/>
    </location>
</feature>
<proteinExistence type="predicted"/>
<dbReference type="PROSITE" id="PS50977">
    <property type="entry name" value="HTH_TETR_2"/>
    <property type="match status" value="1"/>
</dbReference>
<evidence type="ECO:0000256" key="1">
    <source>
        <dbReference type="ARBA" id="ARBA00022491"/>
    </source>
</evidence>
<protein>
    <submittedName>
        <fullName evidence="7">TetR family transcriptional regulator</fullName>
    </submittedName>
</protein>
<evidence type="ECO:0000256" key="3">
    <source>
        <dbReference type="ARBA" id="ARBA00023125"/>
    </source>
</evidence>
<evidence type="ECO:0000313" key="7">
    <source>
        <dbReference type="EMBL" id="QTN01396.1"/>
    </source>
</evidence>
<gene>
    <name evidence="7" type="ORF">ERJ70_05310</name>
</gene>
<dbReference type="InterPro" id="IPR001647">
    <property type="entry name" value="HTH_TetR"/>
</dbReference>
<dbReference type="PANTHER" id="PTHR30055:SF175">
    <property type="entry name" value="HTH-TYPE TRANSCRIPTIONAL REPRESSOR KSTR2"/>
    <property type="match status" value="1"/>
</dbReference>
<evidence type="ECO:0000256" key="4">
    <source>
        <dbReference type="ARBA" id="ARBA00023163"/>
    </source>
</evidence>
<keyword evidence="4" id="KW-0804">Transcription</keyword>
<dbReference type="Pfam" id="PF00440">
    <property type="entry name" value="TetR_N"/>
    <property type="match status" value="1"/>
</dbReference>
<dbReference type="PANTHER" id="PTHR30055">
    <property type="entry name" value="HTH-TYPE TRANSCRIPTIONAL REGULATOR RUTR"/>
    <property type="match status" value="1"/>
</dbReference>
<name>A0ABX7VZP4_9BACI</name>
<keyword evidence="1" id="KW-0678">Repressor</keyword>
<dbReference type="SUPFAM" id="SSF46689">
    <property type="entry name" value="Homeodomain-like"/>
    <property type="match status" value="1"/>
</dbReference>
<dbReference type="SUPFAM" id="SSF48498">
    <property type="entry name" value="Tetracyclin repressor-like, C-terminal domain"/>
    <property type="match status" value="1"/>
</dbReference>
<feature type="domain" description="HTH tetR-type" evidence="6">
    <location>
        <begin position="1"/>
        <end position="56"/>
    </location>
</feature>
<evidence type="ECO:0000256" key="5">
    <source>
        <dbReference type="PROSITE-ProRule" id="PRU00335"/>
    </source>
</evidence>
<dbReference type="Proteomes" id="UP000665043">
    <property type="component" value="Chromosome"/>
</dbReference>
<keyword evidence="2" id="KW-0805">Transcription regulation</keyword>
<reference evidence="7 8" key="1">
    <citation type="submission" date="2019-12" db="EMBL/GenBank/DDBJ databases">
        <title>The whole genome sequencing of a strain isolated from a Mars analog, Dalangtan Playa.</title>
        <authorList>
            <person name="Huang T."/>
        </authorList>
    </citation>
    <scope>NUCLEOTIDE SEQUENCE [LARGE SCALE GENOMIC DNA]</scope>
    <source>
        <strain evidence="7 8">DP4-553-S</strain>
    </source>
</reference>
<dbReference type="Gene3D" id="1.10.10.60">
    <property type="entry name" value="Homeodomain-like"/>
    <property type="match status" value="1"/>
</dbReference>
<sequence>MILQAAIELFLAHSYQEVSVDDVAKAANLTKATIYYYYPSKASLFTETIVQLITRIHGQTQGILQKDIPLRERLLEIAEAHLTATFNIDLDSFMRETKNNLSEEQITRMQHAEEQLYKAIEQAIREAGEKKETSSIDSTFAAHAYVALLRVGNYRNRNGNGIFPTTTQTAEQIVDFFWRGLNPEKV</sequence>
<evidence type="ECO:0000313" key="8">
    <source>
        <dbReference type="Proteomes" id="UP000665043"/>
    </source>
</evidence>
<dbReference type="Gene3D" id="1.10.357.10">
    <property type="entry name" value="Tetracycline Repressor, domain 2"/>
    <property type="match status" value="1"/>
</dbReference>
<organism evidence="7 8">
    <name type="scientific">Sediminibacillus dalangtanensis</name>
    <dbReference type="NCBI Taxonomy" id="2729421"/>
    <lineage>
        <taxon>Bacteria</taxon>
        <taxon>Bacillati</taxon>
        <taxon>Bacillota</taxon>
        <taxon>Bacilli</taxon>
        <taxon>Bacillales</taxon>
        <taxon>Bacillaceae</taxon>
        <taxon>Sediminibacillus</taxon>
    </lineage>
</organism>
<keyword evidence="3 5" id="KW-0238">DNA-binding</keyword>
<evidence type="ECO:0000256" key="2">
    <source>
        <dbReference type="ARBA" id="ARBA00023015"/>
    </source>
</evidence>
<dbReference type="EMBL" id="CP046956">
    <property type="protein sequence ID" value="QTN01396.1"/>
    <property type="molecule type" value="Genomic_DNA"/>
</dbReference>
<dbReference type="InterPro" id="IPR050109">
    <property type="entry name" value="HTH-type_TetR-like_transc_reg"/>
</dbReference>
<dbReference type="InterPro" id="IPR009057">
    <property type="entry name" value="Homeodomain-like_sf"/>
</dbReference>
<dbReference type="PRINTS" id="PR00455">
    <property type="entry name" value="HTHTETR"/>
</dbReference>
<accession>A0ABX7VZP4</accession>
<keyword evidence="8" id="KW-1185">Reference proteome</keyword>
<evidence type="ECO:0000259" key="6">
    <source>
        <dbReference type="PROSITE" id="PS50977"/>
    </source>
</evidence>
<dbReference type="InterPro" id="IPR036271">
    <property type="entry name" value="Tet_transcr_reg_TetR-rel_C_sf"/>
</dbReference>